<organism evidence="9">
    <name type="scientific">Sesamum radiatum</name>
    <name type="common">Black benniseed</name>
    <dbReference type="NCBI Taxonomy" id="300843"/>
    <lineage>
        <taxon>Eukaryota</taxon>
        <taxon>Viridiplantae</taxon>
        <taxon>Streptophyta</taxon>
        <taxon>Embryophyta</taxon>
        <taxon>Tracheophyta</taxon>
        <taxon>Spermatophyta</taxon>
        <taxon>Magnoliopsida</taxon>
        <taxon>eudicotyledons</taxon>
        <taxon>Gunneridae</taxon>
        <taxon>Pentapetalae</taxon>
        <taxon>asterids</taxon>
        <taxon>lamiids</taxon>
        <taxon>Lamiales</taxon>
        <taxon>Pedaliaceae</taxon>
        <taxon>Sesamum</taxon>
    </lineage>
</organism>
<dbReference type="InterPro" id="IPR045051">
    <property type="entry name" value="SBT"/>
</dbReference>
<comment type="caution">
    <text evidence="9">The sequence shown here is derived from an EMBL/GenBank/DDBJ whole genome shotgun (WGS) entry which is preliminary data.</text>
</comment>
<evidence type="ECO:0000256" key="4">
    <source>
        <dbReference type="ARBA" id="ARBA00022801"/>
    </source>
</evidence>
<keyword evidence="4" id="KW-0378">Hydrolase</keyword>
<dbReference type="InterPro" id="IPR000209">
    <property type="entry name" value="Peptidase_S8/S53_dom"/>
</dbReference>
<keyword evidence="3" id="KW-0732">Signal</keyword>
<dbReference type="PANTHER" id="PTHR10795">
    <property type="entry name" value="PROPROTEIN CONVERTASE SUBTILISIN/KEXIN"/>
    <property type="match status" value="1"/>
</dbReference>
<evidence type="ECO:0000259" key="8">
    <source>
        <dbReference type="Pfam" id="PF17766"/>
    </source>
</evidence>
<reference evidence="9" key="2">
    <citation type="journal article" date="2024" name="Plant">
        <title>Genomic evolution and insights into agronomic trait innovations of Sesamum species.</title>
        <authorList>
            <person name="Miao H."/>
            <person name="Wang L."/>
            <person name="Qu L."/>
            <person name="Liu H."/>
            <person name="Sun Y."/>
            <person name="Le M."/>
            <person name="Wang Q."/>
            <person name="Wei S."/>
            <person name="Zheng Y."/>
            <person name="Lin W."/>
            <person name="Duan Y."/>
            <person name="Cao H."/>
            <person name="Xiong S."/>
            <person name="Wang X."/>
            <person name="Wei L."/>
            <person name="Li C."/>
            <person name="Ma Q."/>
            <person name="Ju M."/>
            <person name="Zhao R."/>
            <person name="Li G."/>
            <person name="Mu C."/>
            <person name="Tian Q."/>
            <person name="Mei H."/>
            <person name="Zhang T."/>
            <person name="Gao T."/>
            <person name="Zhang H."/>
        </authorList>
    </citation>
    <scope>NUCLEOTIDE SEQUENCE</scope>
    <source>
        <strain evidence="9">G02</strain>
    </source>
</reference>
<keyword evidence="2 9" id="KW-0645">Protease</keyword>
<protein>
    <submittedName>
        <fullName evidence="9">Subtilisin-like protease SBT3.8</fullName>
    </submittedName>
</protein>
<dbReference type="Pfam" id="PF17766">
    <property type="entry name" value="fn3_6"/>
    <property type="match status" value="1"/>
</dbReference>
<reference evidence="9" key="1">
    <citation type="submission" date="2020-06" db="EMBL/GenBank/DDBJ databases">
        <authorList>
            <person name="Li T."/>
            <person name="Hu X."/>
            <person name="Zhang T."/>
            <person name="Song X."/>
            <person name="Zhang H."/>
            <person name="Dai N."/>
            <person name="Sheng W."/>
            <person name="Hou X."/>
            <person name="Wei L."/>
        </authorList>
    </citation>
    <scope>NUCLEOTIDE SEQUENCE</scope>
    <source>
        <strain evidence="9">G02</strain>
        <tissue evidence="9">Leaf</tissue>
    </source>
</reference>
<evidence type="ECO:0000256" key="6">
    <source>
        <dbReference type="PROSITE-ProRule" id="PRU01240"/>
    </source>
</evidence>
<dbReference type="AlphaFoldDB" id="A0AAW2LE79"/>
<name>A0AAW2LE79_SESRA</name>
<proteinExistence type="inferred from homology"/>
<evidence type="ECO:0000256" key="3">
    <source>
        <dbReference type="ARBA" id="ARBA00022729"/>
    </source>
</evidence>
<dbReference type="EMBL" id="JACGWJ010000025">
    <property type="protein sequence ID" value="KAL0316705.1"/>
    <property type="molecule type" value="Genomic_DNA"/>
</dbReference>
<feature type="domain" description="Peptidase S8/S53" evidence="7">
    <location>
        <begin position="2"/>
        <end position="321"/>
    </location>
</feature>
<evidence type="ECO:0000256" key="1">
    <source>
        <dbReference type="ARBA" id="ARBA00011073"/>
    </source>
</evidence>
<sequence>MDEAVRDGVDVISVSLGGSFPHLPEVSPDNALAIGSFHAVAHGIPVISAGGNGGPTTSSVEEVAPWLISVAASTVDRAFPTPITLGNNKTIMVRLVSIGYHTGTWLGHWDEVGFTGLVQDDLPKRVHEGETNQVPVPGIEGKVILAFFEDHVAQYPRAAVQVADSGGLALIVVRPLDDNGLFVYSDSMQHPGRIPIVEVDFEAGNEILEYIEKSSEATVMIGPSSVLVGKPLTPKIAGFSSRGPNALAPEILKPDIAAPGASILAAVPPGFPANDNGFAFMSGTSMAAPHVGGIVALLRALHPHWSPAAIKSALVTTAWNEDSHKTPIFAEGSPAKIADPFDYGGGIVNPNAAAYPGLVYDMDREDYMNYLCSQDYHTADIYNATEETSAYNATAEQLVCQNRYISILDLNLPSIIIPALKTSITVKRRVTNVGPSNSVYRAKIKFPIDTTVSVKPDVLVFDSNTTTIDFEVTIDAEENMNTGYVFGSLTWTDGKHYVRIPICVRTTLYSLH</sequence>
<comment type="similarity">
    <text evidence="1 6">Belongs to the peptidase S8 family.</text>
</comment>
<accession>A0AAW2LE79</accession>
<dbReference type="InterPro" id="IPR036852">
    <property type="entry name" value="Peptidase_S8/S53_dom_sf"/>
</dbReference>
<dbReference type="FunFam" id="2.60.40.2310:FF:000001">
    <property type="entry name" value="Subtilisin-like protease SBT1.5"/>
    <property type="match status" value="1"/>
</dbReference>
<keyword evidence="5" id="KW-0720">Serine protease</keyword>
<dbReference type="GO" id="GO:0006508">
    <property type="term" value="P:proteolysis"/>
    <property type="evidence" value="ECO:0007669"/>
    <property type="project" value="UniProtKB-KW"/>
</dbReference>
<dbReference type="InterPro" id="IPR041469">
    <property type="entry name" value="Subtilisin-like_FN3"/>
</dbReference>
<feature type="domain" description="Subtilisin-like protease fibronectin type-III" evidence="8">
    <location>
        <begin position="409"/>
        <end position="504"/>
    </location>
</feature>
<dbReference type="PROSITE" id="PS51892">
    <property type="entry name" value="SUBTILASE"/>
    <property type="match status" value="1"/>
</dbReference>
<dbReference type="Pfam" id="PF00082">
    <property type="entry name" value="Peptidase_S8"/>
    <property type="match status" value="1"/>
</dbReference>
<dbReference type="Gene3D" id="2.60.40.2310">
    <property type="match status" value="1"/>
</dbReference>
<evidence type="ECO:0000259" key="7">
    <source>
        <dbReference type="Pfam" id="PF00082"/>
    </source>
</evidence>
<evidence type="ECO:0000256" key="5">
    <source>
        <dbReference type="ARBA" id="ARBA00022825"/>
    </source>
</evidence>
<evidence type="ECO:0000313" key="9">
    <source>
        <dbReference type="EMBL" id="KAL0316705.1"/>
    </source>
</evidence>
<gene>
    <name evidence="9" type="ORF">Sradi_5548700</name>
</gene>
<comment type="caution">
    <text evidence="6">Lacks conserved residue(s) required for the propagation of feature annotation.</text>
</comment>
<evidence type="ECO:0000256" key="2">
    <source>
        <dbReference type="ARBA" id="ARBA00022670"/>
    </source>
</evidence>
<dbReference type="SUPFAM" id="SSF52743">
    <property type="entry name" value="Subtilisin-like"/>
    <property type="match status" value="1"/>
</dbReference>
<dbReference type="Gene3D" id="3.40.50.200">
    <property type="entry name" value="Peptidase S8/S53 domain"/>
    <property type="match status" value="2"/>
</dbReference>
<dbReference type="GO" id="GO:0004252">
    <property type="term" value="F:serine-type endopeptidase activity"/>
    <property type="evidence" value="ECO:0007669"/>
    <property type="project" value="InterPro"/>
</dbReference>